<sequence>MKKLFLLLSLTLALVVATACGSNDENTSETSNASETNETSEDNSTEGESDDKAALLKNHVELANTLRSQYSAINDYIAALDEEDTDEETLETLKNDAITAAEEAINTLDSYELVQTDKLTDETASTFEEAIGDVKGAFEAYKSDLEADSNDFTAAEDKLSTYSEKVTPLFEDAGLSSTPDLASELQ</sequence>
<evidence type="ECO:0008006" key="5">
    <source>
        <dbReference type="Google" id="ProtNLM"/>
    </source>
</evidence>
<proteinExistence type="predicted"/>
<feature type="chain" id="PRO_5038924742" description="Lipoprotein" evidence="2">
    <location>
        <begin position="22"/>
        <end position="186"/>
    </location>
</feature>
<feature type="compositionally biased region" description="Acidic residues" evidence="1">
    <location>
        <begin position="38"/>
        <end position="49"/>
    </location>
</feature>
<gene>
    <name evidence="3" type="ORF">SAMN05421676_104199</name>
</gene>
<reference evidence="4" key="1">
    <citation type="submission" date="2016-10" db="EMBL/GenBank/DDBJ databases">
        <authorList>
            <person name="Varghese N."/>
            <person name="Submissions S."/>
        </authorList>
    </citation>
    <scope>NUCLEOTIDE SEQUENCE [LARGE SCALE GENOMIC DNA]</scope>
    <source>
        <strain evidence="4">CGMCC 1.3566</strain>
    </source>
</reference>
<feature type="compositionally biased region" description="Low complexity" evidence="1">
    <location>
        <begin position="21"/>
        <end position="37"/>
    </location>
</feature>
<keyword evidence="4" id="KW-1185">Reference proteome</keyword>
<accession>A0A1I0DW87</accession>
<evidence type="ECO:0000313" key="4">
    <source>
        <dbReference type="Proteomes" id="UP000199095"/>
    </source>
</evidence>
<organism evidence="3 4">
    <name type="scientific">Salinibacillus kushneri</name>
    <dbReference type="NCBI Taxonomy" id="237682"/>
    <lineage>
        <taxon>Bacteria</taxon>
        <taxon>Bacillati</taxon>
        <taxon>Bacillota</taxon>
        <taxon>Bacilli</taxon>
        <taxon>Bacillales</taxon>
        <taxon>Bacillaceae</taxon>
        <taxon>Salinibacillus</taxon>
    </lineage>
</organism>
<evidence type="ECO:0000256" key="1">
    <source>
        <dbReference type="SAM" id="MobiDB-lite"/>
    </source>
</evidence>
<feature type="region of interest" description="Disordered" evidence="1">
    <location>
        <begin position="21"/>
        <end position="50"/>
    </location>
</feature>
<dbReference type="PROSITE" id="PS51257">
    <property type="entry name" value="PROKAR_LIPOPROTEIN"/>
    <property type="match status" value="1"/>
</dbReference>
<dbReference type="STRING" id="237682.SAMN05421676_104199"/>
<keyword evidence="2" id="KW-0732">Signal</keyword>
<dbReference type="OrthoDB" id="2972428at2"/>
<evidence type="ECO:0000313" key="3">
    <source>
        <dbReference type="EMBL" id="SET36940.1"/>
    </source>
</evidence>
<dbReference type="Proteomes" id="UP000199095">
    <property type="component" value="Unassembled WGS sequence"/>
</dbReference>
<feature type="signal peptide" evidence="2">
    <location>
        <begin position="1"/>
        <end position="21"/>
    </location>
</feature>
<name>A0A1I0DW87_9BACI</name>
<dbReference type="EMBL" id="FOHJ01000004">
    <property type="protein sequence ID" value="SET36940.1"/>
    <property type="molecule type" value="Genomic_DNA"/>
</dbReference>
<dbReference type="AlphaFoldDB" id="A0A1I0DW87"/>
<evidence type="ECO:0000256" key="2">
    <source>
        <dbReference type="SAM" id="SignalP"/>
    </source>
</evidence>
<protein>
    <recommendedName>
        <fullName evidence="5">Lipoprotein</fullName>
    </recommendedName>
</protein>